<keyword evidence="2" id="KW-0813">Transport</keyword>
<name>A0AA41RC03_9BACT</name>
<protein>
    <submittedName>
        <fullName evidence="7">ABC transporter substrate-binding protein</fullName>
    </submittedName>
</protein>
<evidence type="ECO:0000256" key="2">
    <source>
        <dbReference type="ARBA" id="ARBA00022448"/>
    </source>
</evidence>
<dbReference type="RefSeq" id="WP_246912980.1">
    <property type="nucleotide sequence ID" value="NZ_JALJRB010000024.1"/>
</dbReference>
<evidence type="ECO:0000313" key="7">
    <source>
        <dbReference type="EMBL" id="MCJ8502343.1"/>
    </source>
</evidence>
<dbReference type="Proteomes" id="UP001165427">
    <property type="component" value="Unassembled WGS sequence"/>
</dbReference>
<dbReference type="GO" id="GO:0006865">
    <property type="term" value="P:amino acid transport"/>
    <property type="evidence" value="ECO:0007669"/>
    <property type="project" value="UniProtKB-KW"/>
</dbReference>
<organism evidence="7 8">
    <name type="scientific">Desulfatitalea alkaliphila</name>
    <dbReference type="NCBI Taxonomy" id="2929485"/>
    <lineage>
        <taxon>Bacteria</taxon>
        <taxon>Pseudomonadati</taxon>
        <taxon>Thermodesulfobacteriota</taxon>
        <taxon>Desulfobacteria</taxon>
        <taxon>Desulfobacterales</taxon>
        <taxon>Desulfosarcinaceae</taxon>
        <taxon>Desulfatitalea</taxon>
    </lineage>
</organism>
<dbReference type="PANTHER" id="PTHR47151:SF2">
    <property type="entry name" value="AMINO ACID BINDING PROTEIN"/>
    <property type="match status" value="1"/>
</dbReference>
<evidence type="ECO:0000256" key="5">
    <source>
        <dbReference type="SAM" id="SignalP"/>
    </source>
</evidence>
<accession>A0AA41RC03</accession>
<dbReference type="Pfam" id="PF13458">
    <property type="entry name" value="Peripla_BP_6"/>
    <property type="match status" value="1"/>
</dbReference>
<feature type="chain" id="PRO_5041259205" evidence="5">
    <location>
        <begin position="26"/>
        <end position="384"/>
    </location>
</feature>
<gene>
    <name evidence="7" type="ORF">MRX98_17295</name>
</gene>
<evidence type="ECO:0000256" key="1">
    <source>
        <dbReference type="ARBA" id="ARBA00010062"/>
    </source>
</evidence>
<dbReference type="SUPFAM" id="SSF53822">
    <property type="entry name" value="Periplasmic binding protein-like I"/>
    <property type="match status" value="1"/>
</dbReference>
<dbReference type="PANTHER" id="PTHR47151">
    <property type="entry name" value="LEU/ILE/VAL-BINDING ABC TRANSPORTER SUBUNIT"/>
    <property type="match status" value="1"/>
</dbReference>
<comment type="caution">
    <text evidence="7">The sequence shown here is derived from an EMBL/GenBank/DDBJ whole genome shotgun (WGS) entry which is preliminary data.</text>
</comment>
<dbReference type="InterPro" id="IPR000709">
    <property type="entry name" value="Leu_Ile_Val-bd"/>
</dbReference>
<evidence type="ECO:0000259" key="6">
    <source>
        <dbReference type="Pfam" id="PF13458"/>
    </source>
</evidence>
<proteinExistence type="inferred from homology"/>
<keyword evidence="8" id="KW-1185">Reference proteome</keyword>
<dbReference type="CDD" id="cd06349">
    <property type="entry name" value="PBP1_ABC_HAAT-like"/>
    <property type="match status" value="1"/>
</dbReference>
<sequence>MRCNLCKTALAAACVVLLAGAPVWAQSVKIGVAAPFTGPAASYGENIKSGVETKVAEINAGGGINGTPVEAVYFDELCDPKEAATVAPRIVRDRAIVGVVGHVCSSAHLAALPNYVRSGMPVISPTATNVTIGEQNADRAGRVWSFRNVYLDDYQGQFLARYAKEVLGLERIAVFYENNDYGIGLKDAFIKEAAAAGLTVVGSEGYVKGATDFTPQLTKLRGGNPDGLFISGYYNEGALIAAQAANLGMQIIKFGADGLDNVDYIALGGAAADNTYMTVPFLAAAAPEQAQTFIRTFEEKYRRDLDWMSANAYDAMGMFAAAVAAVGPDRAKIRDYLAAIDAPEKAYEGITGPTYFNAKGDPEKMAFVKMVKDGKFTAAPQQMR</sequence>
<dbReference type="InterPro" id="IPR028082">
    <property type="entry name" value="Peripla_BP_I"/>
</dbReference>
<dbReference type="InterPro" id="IPR028081">
    <property type="entry name" value="Leu-bd"/>
</dbReference>
<keyword evidence="4" id="KW-0029">Amino-acid transport</keyword>
<dbReference type="EMBL" id="JALJRB010000024">
    <property type="protein sequence ID" value="MCJ8502343.1"/>
    <property type="molecule type" value="Genomic_DNA"/>
</dbReference>
<feature type="domain" description="Leucine-binding protein" evidence="6">
    <location>
        <begin position="27"/>
        <end position="374"/>
    </location>
</feature>
<dbReference type="AlphaFoldDB" id="A0AA41RC03"/>
<dbReference type="PRINTS" id="PR00337">
    <property type="entry name" value="LEUILEVALBP"/>
</dbReference>
<feature type="signal peptide" evidence="5">
    <location>
        <begin position="1"/>
        <end position="25"/>
    </location>
</feature>
<evidence type="ECO:0000256" key="4">
    <source>
        <dbReference type="ARBA" id="ARBA00022970"/>
    </source>
</evidence>
<evidence type="ECO:0000256" key="3">
    <source>
        <dbReference type="ARBA" id="ARBA00022729"/>
    </source>
</evidence>
<evidence type="ECO:0000313" key="8">
    <source>
        <dbReference type="Proteomes" id="UP001165427"/>
    </source>
</evidence>
<keyword evidence="3 5" id="KW-0732">Signal</keyword>
<dbReference type="Gene3D" id="3.40.50.2300">
    <property type="match status" value="2"/>
</dbReference>
<comment type="similarity">
    <text evidence="1">Belongs to the leucine-binding protein family.</text>
</comment>
<reference evidence="7" key="1">
    <citation type="submission" date="2022-04" db="EMBL/GenBank/DDBJ databases">
        <title>Desulfatitalea alkaliphila sp. nov., a novel anaerobic sulfate-reducing bacterium isolated from terrestrial mud volcano, Taman Peninsula, Russia.</title>
        <authorList>
            <person name="Khomyakova M.A."/>
            <person name="Merkel A.Y."/>
            <person name="Slobodkin A.I."/>
        </authorList>
    </citation>
    <scope>NUCLEOTIDE SEQUENCE</scope>
    <source>
        <strain evidence="7">M08but</strain>
    </source>
</reference>